<feature type="transmembrane region" description="Helical" evidence="7">
    <location>
        <begin position="160"/>
        <end position="179"/>
    </location>
</feature>
<keyword evidence="5 7" id="KW-1133">Transmembrane helix</keyword>
<dbReference type="PANTHER" id="PTHR43386">
    <property type="entry name" value="OLIGOPEPTIDE TRANSPORT SYSTEM PERMEASE PROTEIN APPC"/>
    <property type="match status" value="1"/>
</dbReference>
<sequence length="299" mass="31193">MTASLTTASVADAKDQPAAVRRRTAARRWLSRVPYVVLAGYAAVALVGPLLIDYNPVQADLANRLLKPGAQLSSGGTAWLGTDGLGRDVFAQLVYGARTSVLIGISTVVVSAVVGTAIGVTAGYFRGWLDTVLSRGIDILLAFPAILLAIVIAGSFQRSVVVVVGALSATAWISFARVTRGTALSVRERAWVDAARVLGVRRRSILVRHVLPFAAGPVVALATLEFALVVLAEAGLSFLGIGLPSSAVSWGQTIANGKQYLATAWWISALPGIALSLLIVNIGILGDQLTARFGRGGLR</sequence>
<evidence type="ECO:0000256" key="3">
    <source>
        <dbReference type="ARBA" id="ARBA00022475"/>
    </source>
</evidence>
<name>A0AAU7T5I7_9ACTN</name>
<feature type="transmembrane region" description="Helical" evidence="7">
    <location>
        <begin position="33"/>
        <end position="52"/>
    </location>
</feature>
<dbReference type="InterPro" id="IPR035906">
    <property type="entry name" value="MetI-like_sf"/>
</dbReference>
<evidence type="ECO:0000256" key="1">
    <source>
        <dbReference type="ARBA" id="ARBA00004651"/>
    </source>
</evidence>
<dbReference type="EMBL" id="CP158165">
    <property type="protein sequence ID" value="XBV22124.1"/>
    <property type="molecule type" value="Genomic_DNA"/>
</dbReference>
<feature type="domain" description="ABC transmembrane type-1" evidence="8">
    <location>
        <begin position="97"/>
        <end position="286"/>
    </location>
</feature>
<evidence type="ECO:0000256" key="5">
    <source>
        <dbReference type="ARBA" id="ARBA00022989"/>
    </source>
</evidence>
<dbReference type="AlphaFoldDB" id="A0AAU7T5I7"/>
<organism evidence="9">
    <name type="scientific">Kribbella sp. HUAS MG21</name>
    <dbReference type="NCBI Taxonomy" id="3160966"/>
    <lineage>
        <taxon>Bacteria</taxon>
        <taxon>Bacillati</taxon>
        <taxon>Actinomycetota</taxon>
        <taxon>Actinomycetes</taxon>
        <taxon>Propionibacteriales</taxon>
        <taxon>Kribbellaceae</taxon>
        <taxon>Kribbella</taxon>
    </lineage>
</organism>
<evidence type="ECO:0000313" key="9">
    <source>
        <dbReference type="EMBL" id="XBV22124.1"/>
    </source>
</evidence>
<evidence type="ECO:0000256" key="2">
    <source>
        <dbReference type="ARBA" id="ARBA00022448"/>
    </source>
</evidence>
<dbReference type="SUPFAM" id="SSF161098">
    <property type="entry name" value="MetI-like"/>
    <property type="match status" value="1"/>
</dbReference>
<feature type="transmembrane region" description="Helical" evidence="7">
    <location>
        <begin position="263"/>
        <end position="285"/>
    </location>
</feature>
<dbReference type="GO" id="GO:0055085">
    <property type="term" value="P:transmembrane transport"/>
    <property type="evidence" value="ECO:0007669"/>
    <property type="project" value="InterPro"/>
</dbReference>
<proteinExistence type="inferred from homology"/>
<dbReference type="RefSeq" id="WP_350274970.1">
    <property type="nucleotide sequence ID" value="NZ_CP158165.1"/>
</dbReference>
<evidence type="ECO:0000259" key="8">
    <source>
        <dbReference type="PROSITE" id="PS50928"/>
    </source>
</evidence>
<dbReference type="InterPro" id="IPR050366">
    <property type="entry name" value="BP-dependent_transpt_permease"/>
</dbReference>
<dbReference type="GO" id="GO:0005886">
    <property type="term" value="C:plasma membrane"/>
    <property type="evidence" value="ECO:0007669"/>
    <property type="project" value="UniProtKB-SubCell"/>
</dbReference>
<feature type="transmembrane region" description="Helical" evidence="7">
    <location>
        <begin position="137"/>
        <end position="154"/>
    </location>
</feature>
<feature type="transmembrane region" description="Helical" evidence="7">
    <location>
        <begin position="101"/>
        <end position="125"/>
    </location>
</feature>
<gene>
    <name evidence="9" type="ORF">ABN611_26595</name>
</gene>
<protein>
    <submittedName>
        <fullName evidence="9">ABC transporter permease</fullName>
    </submittedName>
</protein>
<accession>A0AAU7T5I7</accession>
<dbReference type="Pfam" id="PF00528">
    <property type="entry name" value="BPD_transp_1"/>
    <property type="match status" value="1"/>
</dbReference>
<dbReference type="PANTHER" id="PTHR43386:SF1">
    <property type="entry name" value="D,D-DIPEPTIDE TRANSPORT SYSTEM PERMEASE PROTEIN DDPC-RELATED"/>
    <property type="match status" value="1"/>
</dbReference>
<evidence type="ECO:0000256" key="7">
    <source>
        <dbReference type="RuleBase" id="RU363032"/>
    </source>
</evidence>
<evidence type="ECO:0000256" key="4">
    <source>
        <dbReference type="ARBA" id="ARBA00022692"/>
    </source>
</evidence>
<keyword evidence="4 7" id="KW-0812">Transmembrane</keyword>
<feature type="transmembrane region" description="Helical" evidence="7">
    <location>
        <begin position="210"/>
        <end position="243"/>
    </location>
</feature>
<dbReference type="PROSITE" id="PS50928">
    <property type="entry name" value="ABC_TM1"/>
    <property type="match status" value="1"/>
</dbReference>
<evidence type="ECO:0000256" key="6">
    <source>
        <dbReference type="ARBA" id="ARBA00023136"/>
    </source>
</evidence>
<reference evidence="9" key="1">
    <citation type="submission" date="2024-06" db="EMBL/GenBank/DDBJ databases">
        <title>Kribbella sp. strain HUAS MG21 genome sequences.</title>
        <authorList>
            <person name="Mo P."/>
        </authorList>
    </citation>
    <scope>NUCLEOTIDE SEQUENCE</scope>
    <source>
        <strain evidence="9">HUAS MG21</strain>
    </source>
</reference>
<keyword evidence="3" id="KW-1003">Cell membrane</keyword>
<comment type="subcellular location">
    <subcellularLocation>
        <location evidence="1 7">Cell membrane</location>
        <topology evidence="1 7">Multi-pass membrane protein</topology>
    </subcellularLocation>
</comment>
<dbReference type="CDD" id="cd06261">
    <property type="entry name" value="TM_PBP2"/>
    <property type="match status" value="1"/>
</dbReference>
<dbReference type="InterPro" id="IPR000515">
    <property type="entry name" value="MetI-like"/>
</dbReference>
<dbReference type="Gene3D" id="1.10.3720.10">
    <property type="entry name" value="MetI-like"/>
    <property type="match status" value="1"/>
</dbReference>
<keyword evidence="2 7" id="KW-0813">Transport</keyword>
<comment type="similarity">
    <text evidence="7">Belongs to the binding-protein-dependent transport system permease family.</text>
</comment>
<keyword evidence="6 7" id="KW-0472">Membrane</keyword>